<dbReference type="GeneID" id="19333288"/>
<proteinExistence type="predicted"/>
<sequence length="90" mass="10091">MSVYGITYIMPEAETAHFIFGLPFTSSGDTTGEAMAWRPIMAKSLSDSDYSKAGSHEITTTDYVQEILIQYACHSPRMMDFALKDQIRLC</sequence>
<dbReference type="VEuPathDB" id="FungiDB:MYCFIDRAFT_174985"/>
<dbReference type="EMBL" id="KB446558">
    <property type="protein sequence ID" value="EME83558.1"/>
    <property type="molecule type" value="Genomic_DNA"/>
</dbReference>
<dbReference type="RefSeq" id="XP_007926745.1">
    <property type="nucleotide sequence ID" value="XM_007928554.1"/>
</dbReference>
<organism evidence="1 2">
    <name type="scientific">Pseudocercospora fijiensis (strain CIRAD86)</name>
    <name type="common">Black leaf streak disease fungus</name>
    <name type="synonym">Mycosphaerella fijiensis</name>
    <dbReference type="NCBI Taxonomy" id="383855"/>
    <lineage>
        <taxon>Eukaryota</taxon>
        <taxon>Fungi</taxon>
        <taxon>Dikarya</taxon>
        <taxon>Ascomycota</taxon>
        <taxon>Pezizomycotina</taxon>
        <taxon>Dothideomycetes</taxon>
        <taxon>Dothideomycetidae</taxon>
        <taxon>Mycosphaerellales</taxon>
        <taxon>Mycosphaerellaceae</taxon>
        <taxon>Pseudocercospora</taxon>
    </lineage>
</organism>
<dbReference type="Proteomes" id="UP000016932">
    <property type="component" value="Unassembled WGS sequence"/>
</dbReference>
<protein>
    <submittedName>
        <fullName evidence="1">Uncharacterized protein</fullName>
    </submittedName>
</protein>
<gene>
    <name evidence="1" type="ORF">MYCFIDRAFT_174985</name>
</gene>
<reference evidence="1 2" key="1">
    <citation type="journal article" date="2012" name="PLoS Pathog.">
        <title>Diverse lifestyles and strategies of plant pathogenesis encoded in the genomes of eighteen Dothideomycetes fungi.</title>
        <authorList>
            <person name="Ohm R.A."/>
            <person name="Feau N."/>
            <person name="Henrissat B."/>
            <person name="Schoch C.L."/>
            <person name="Horwitz B.A."/>
            <person name="Barry K.W."/>
            <person name="Condon B.J."/>
            <person name="Copeland A.C."/>
            <person name="Dhillon B."/>
            <person name="Glaser F."/>
            <person name="Hesse C.N."/>
            <person name="Kosti I."/>
            <person name="LaButti K."/>
            <person name="Lindquist E.A."/>
            <person name="Lucas S."/>
            <person name="Salamov A.A."/>
            <person name="Bradshaw R.E."/>
            <person name="Ciuffetti L."/>
            <person name="Hamelin R.C."/>
            <person name="Kema G.H.J."/>
            <person name="Lawrence C."/>
            <person name="Scott J.A."/>
            <person name="Spatafora J.W."/>
            <person name="Turgeon B.G."/>
            <person name="de Wit P.J.G.M."/>
            <person name="Zhong S."/>
            <person name="Goodwin S.B."/>
            <person name="Grigoriev I.V."/>
        </authorList>
    </citation>
    <scope>NUCLEOTIDE SEQUENCE [LARGE SCALE GENOMIC DNA]</scope>
    <source>
        <strain evidence="1 2">CIRAD86</strain>
    </source>
</reference>
<accession>M3B2G0</accession>
<name>M3B2G0_PSEFD</name>
<keyword evidence="2" id="KW-1185">Reference proteome</keyword>
<evidence type="ECO:0000313" key="1">
    <source>
        <dbReference type="EMBL" id="EME83558.1"/>
    </source>
</evidence>
<dbReference type="HOGENOM" id="CLU_2441816_0_0_1"/>
<dbReference type="KEGG" id="pfj:MYCFIDRAFT_174985"/>
<dbReference type="AlphaFoldDB" id="M3B2G0"/>
<evidence type="ECO:0000313" key="2">
    <source>
        <dbReference type="Proteomes" id="UP000016932"/>
    </source>
</evidence>